<sequence>MSMIDSPHDVDALTASEWRRNVPFVRQHSAVLSDPYDPVITVRVPSETRALADATWFRPVLERLVSLASLPQGWDGSAAPPIDRSRLEAVLDLLAAITRHDTPPPAIVPGVDGGVQVDWHVNDVDIEISLPADGQGTFFAEDLRTEESWEDVSLDERASLRAVVDRLLPAQSRA</sequence>
<organism evidence="1 2">
    <name type="scientific">Eiseniibacteriota bacterium</name>
    <dbReference type="NCBI Taxonomy" id="2212470"/>
    <lineage>
        <taxon>Bacteria</taxon>
        <taxon>Candidatus Eiseniibacteriota</taxon>
    </lineage>
</organism>
<proteinExistence type="predicted"/>
<reference evidence="1" key="2">
    <citation type="journal article" date="2021" name="Microbiome">
        <title>Successional dynamics and alternative stable states in a saline activated sludge microbial community over 9 years.</title>
        <authorList>
            <person name="Wang Y."/>
            <person name="Ye J."/>
            <person name="Ju F."/>
            <person name="Liu L."/>
            <person name="Boyd J.A."/>
            <person name="Deng Y."/>
            <person name="Parks D.H."/>
            <person name="Jiang X."/>
            <person name="Yin X."/>
            <person name="Woodcroft B.J."/>
            <person name="Tyson G.W."/>
            <person name="Hugenholtz P."/>
            <person name="Polz M.F."/>
            <person name="Zhang T."/>
        </authorList>
    </citation>
    <scope>NUCLEOTIDE SEQUENCE</scope>
    <source>
        <strain evidence="1">HKST-UBA02</strain>
    </source>
</reference>
<accession>A0A956NFP3</accession>
<dbReference type="EMBL" id="JAGQHS010000106">
    <property type="protein sequence ID" value="MCA9757576.1"/>
    <property type="molecule type" value="Genomic_DNA"/>
</dbReference>
<protein>
    <submittedName>
        <fullName evidence="1">Uncharacterized protein</fullName>
    </submittedName>
</protein>
<reference evidence="1" key="1">
    <citation type="submission" date="2020-04" db="EMBL/GenBank/DDBJ databases">
        <authorList>
            <person name="Zhang T."/>
        </authorList>
    </citation>
    <scope>NUCLEOTIDE SEQUENCE</scope>
    <source>
        <strain evidence="1">HKST-UBA02</strain>
    </source>
</reference>
<comment type="caution">
    <text evidence="1">The sequence shown here is derived from an EMBL/GenBank/DDBJ whole genome shotgun (WGS) entry which is preliminary data.</text>
</comment>
<dbReference type="AlphaFoldDB" id="A0A956NFP3"/>
<evidence type="ECO:0000313" key="1">
    <source>
        <dbReference type="EMBL" id="MCA9757576.1"/>
    </source>
</evidence>
<evidence type="ECO:0000313" key="2">
    <source>
        <dbReference type="Proteomes" id="UP000739538"/>
    </source>
</evidence>
<gene>
    <name evidence="1" type="ORF">KDA27_17355</name>
</gene>
<name>A0A956NFP3_UNCEI</name>
<dbReference type="Proteomes" id="UP000739538">
    <property type="component" value="Unassembled WGS sequence"/>
</dbReference>